<dbReference type="Proteomes" id="UP000039865">
    <property type="component" value="Unassembled WGS sequence"/>
</dbReference>
<dbReference type="InParanoid" id="A0A078AQA7"/>
<keyword evidence="3" id="KW-1185">Reference proteome</keyword>
<dbReference type="AlphaFoldDB" id="A0A078AQA7"/>
<dbReference type="EMBL" id="CCKQ01012958">
    <property type="protein sequence ID" value="CDW84590.1"/>
    <property type="molecule type" value="Genomic_DNA"/>
</dbReference>
<keyword evidence="1" id="KW-0732">Signal</keyword>
<organism evidence="2 3">
    <name type="scientific">Stylonychia lemnae</name>
    <name type="common">Ciliate</name>
    <dbReference type="NCBI Taxonomy" id="5949"/>
    <lineage>
        <taxon>Eukaryota</taxon>
        <taxon>Sar</taxon>
        <taxon>Alveolata</taxon>
        <taxon>Ciliophora</taxon>
        <taxon>Intramacronucleata</taxon>
        <taxon>Spirotrichea</taxon>
        <taxon>Stichotrichia</taxon>
        <taxon>Sporadotrichida</taxon>
        <taxon>Oxytrichidae</taxon>
        <taxon>Stylonychinae</taxon>
        <taxon>Stylonychia</taxon>
    </lineage>
</organism>
<evidence type="ECO:0000313" key="2">
    <source>
        <dbReference type="EMBL" id="CDW84590.1"/>
    </source>
</evidence>
<accession>A0A078AQA7</accession>
<proteinExistence type="predicted"/>
<feature type="chain" id="PRO_5001729608" evidence="1">
    <location>
        <begin position="18"/>
        <end position="506"/>
    </location>
</feature>
<gene>
    <name evidence="2" type="primary">Contig13647.g682</name>
    <name evidence="2" type="ORF">STYLEM_13655</name>
</gene>
<evidence type="ECO:0000256" key="1">
    <source>
        <dbReference type="SAM" id="SignalP"/>
    </source>
</evidence>
<feature type="signal peptide" evidence="1">
    <location>
        <begin position="1"/>
        <end position="17"/>
    </location>
</feature>
<evidence type="ECO:0000313" key="3">
    <source>
        <dbReference type="Proteomes" id="UP000039865"/>
    </source>
</evidence>
<name>A0A078AQA7_STYLE</name>
<dbReference type="PROSITE" id="PS51257">
    <property type="entry name" value="PROKAR_LIPOPROTEIN"/>
    <property type="match status" value="1"/>
</dbReference>
<sequence length="506" mass="55838">MHRILFAASALLTACRAIQISHALEKQRGQLGWRQEATNKFTWNSTQQLHWTVVNAFVDVQTSPDGDVYAIQQIGSPPEKLKYSVYLYDISSNVWTLTDPTFEAKAVRFDRLGNIYYLTPDNCVLNSEKVELVCGLSDFEVTVKNEIIGLRDDSGTLTPDRLSDGYHQIVGNPKYSYKALTGYKGLTLIKDEPIFISEDGTVDARYGGEKLASISAGIDGSLWALQLNSESQADHELLKWQTVAQKWYKVGGAVGTCISAYNEISVAVVDSRGLLSLSSQTNQQSEVLYTQGSAAPEPESFPESSLLNSTDFEWLQTALSFVEFTGFEKCYDTQTPTIQVEEGCGTMDNLIFVQKAKLEDGSYGRIAIYVKDGQQLLSNVNQTAGSGAFSTDASNKEKSAIIGFHTQKVMEEDIGSQPYYGDRDPVNPKSGRLLVVYKDSATGSKQTFAFTPNDLPNSLIQIDGTGGNSLKQQLQALLAYQIPDRKFESFVPFSDEMEVFSGKVIE</sequence>
<protein>
    <submittedName>
        <fullName evidence="2">Uncharacterized protein</fullName>
    </submittedName>
</protein>
<reference evidence="2 3" key="1">
    <citation type="submission" date="2014-06" db="EMBL/GenBank/DDBJ databases">
        <authorList>
            <person name="Swart Estienne"/>
        </authorList>
    </citation>
    <scope>NUCLEOTIDE SEQUENCE [LARGE SCALE GENOMIC DNA]</scope>
    <source>
        <strain evidence="2 3">130c</strain>
    </source>
</reference>